<gene>
    <name evidence="2" type="ORF">GCM10007414_09050</name>
</gene>
<dbReference type="Gene3D" id="3.40.630.30">
    <property type="match status" value="1"/>
</dbReference>
<dbReference type="SUPFAM" id="SSF55729">
    <property type="entry name" value="Acyl-CoA N-acyltransferases (Nat)"/>
    <property type="match status" value="1"/>
</dbReference>
<dbReference type="Proteomes" id="UP000651977">
    <property type="component" value="Unassembled WGS sequence"/>
</dbReference>
<protein>
    <submittedName>
        <fullName evidence="2">N-acetyltransferase</fullName>
    </submittedName>
</protein>
<organism evidence="2 3">
    <name type="scientific">Agarivorans gilvus</name>
    <dbReference type="NCBI Taxonomy" id="680279"/>
    <lineage>
        <taxon>Bacteria</taxon>
        <taxon>Pseudomonadati</taxon>
        <taxon>Pseudomonadota</taxon>
        <taxon>Gammaproteobacteria</taxon>
        <taxon>Alteromonadales</taxon>
        <taxon>Alteromonadaceae</taxon>
        <taxon>Agarivorans</taxon>
    </lineage>
</organism>
<dbReference type="EMBL" id="BMDY01000004">
    <property type="protein sequence ID" value="GGA98267.1"/>
    <property type="molecule type" value="Genomic_DNA"/>
</dbReference>
<keyword evidence="3" id="KW-1185">Reference proteome</keyword>
<dbReference type="InterPro" id="IPR016181">
    <property type="entry name" value="Acyl_CoA_acyltransferase"/>
</dbReference>
<sequence>MSNKIYYLQQSNVEQINSKPLPSTIQIEEIKQHQASASRQFYLEVGQHWQWNDKRQWSEQDWNNYTQSKTLRTFAAYQDQQFVGYFELEKHADESVEIAYFGLAKHFLGQRIGGGLLSRCLYSAWQWQASRVWVHTCDLDHPSALANYQARGMELYKTECDS</sequence>
<evidence type="ECO:0000259" key="1">
    <source>
        <dbReference type="PROSITE" id="PS51186"/>
    </source>
</evidence>
<feature type="domain" description="N-acetyltransferase" evidence="1">
    <location>
        <begin position="25"/>
        <end position="162"/>
    </location>
</feature>
<name>A0ABQ1HZX2_9ALTE</name>
<proteinExistence type="predicted"/>
<dbReference type="PROSITE" id="PS51186">
    <property type="entry name" value="GNAT"/>
    <property type="match status" value="1"/>
</dbReference>
<dbReference type="InterPro" id="IPR000182">
    <property type="entry name" value="GNAT_dom"/>
</dbReference>
<evidence type="ECO:0000313" key="3">
    <source>
        <dbReference type="Proteomes" id="UP000651977"/>
    </source>
</evidence>
<evidence type="ECO:0000313" key="2">
    <source>
        <dbReference type="EMBL" id="GGA98267.1"/>
    </source>
</evidence>
<comment type="caution">
    <text evidence="2">The sequence shown here is derived from an EMBL/GenBank/DDBJ whole genome shotgun (WGS) entry which is preliminary data.</text>
</comment>
<dbReference type="RefSeq" id="WP_055732238.1">
    <property type="nucleotide sequence ID" value="NZ_BMDY01000004.1"/>
</dbReference>
<accession>A0ABQ1HZX2</accession>
<reference evidence="3" key="1">
    <citation type="journal article" date="2019" name="Int. J. Syst. Evol. Microbiol.">
        <title>The Global Catalogue of Microorganisms (GCM) 10K type strain sequencing project: providing services to taxonomists for standard genome sequencing and annotation.</title>
        <authorList>
            <consortium name="The Broad Institute Genomics Platform"/>
            <consortium name="The Broad Institute Genome Sequencing Center for Infectious Disease"/>
            <person name="Wu L."/>
            <person name="Ma J."/>
        </authorList>
    </citation>
    <scope>NUCLEOTIDE SEQUENCE [LARGE SCALE GENOMIC DNA]</scope>
    <source>
        <strain evidence="3">CGMCC 1.10131</strain>
    </source>
</reference>
<dbReference type="Pfam" id="PF00583">
    <property type="entry name" value="Acetyltransf_1"/>
    <property type="match status" value="1"/>
</dbReference>